<evidence type="ECO:0000256" key="1">
    <source>
        <dbReference type="SAM" id="MobiDB-lite"/>
    </source>
</evidence>
<feature type="compositionally biased region" description="Low complexity" evidence="1">
    <location>
        <begin position="39"/>
        <end position="59"/>
    </location>
</feature>
<reference evidence="2" key="1">
    <citation type="journal article" date="2023" name="Insect Mol. Biol.">
        <title>Genome sequencing provides insights into the evolution of gene families encoding plant cell wall-degrading enzymes in longhorned beetles.</title>
        <authorList>
            <person name="Shin N.R."/>
            <person name="Okamura Y."/>
            <person name="Kirsch R."/>
            <person name="Pauchet Y."/>
        </authorList>
    </citation>
    <scope>NUCLEOTIDE SEQUENCE</scope>
    <source>
        <strain evidence="2">AMC_N1</strain>
    </source>
</reference>
<dbReference type="AlphaFoldDB" id="A0AAV8XYQ3"/>
<feature type="compositionally biased region" description="Basic and acidic residues" evidence="1">
    <location>
        <begin position="19"/>
        <end position="33"/>
    </location>
</feature>
<organism evidence="2 3">
    <name type="scientific">Aromia moschata</name>
    <dbReference type="NCBI Taxonomy" id="1265417"/>
    <lineage>
        <taxon>Eukaryota</taxon>
        <taxon>Metazoa</taxon>
        <taxon>Ecdysozoa</taxon>
        <taxon>Arthropoda</taxon>
        <taxon>Hexapoda</taxon>
        <taxon>Insecta</taxon>
        <taxon>Pterygota</taxon>
        <taxon>Neoptera</taxon>
        <taxon>Endopterygota</taxon>
        <taxon>Coleoptera</taxon>
        <taxon>Polyphaga</taxon>
        <taxon>Cucujiformia</taxon>
        <taxon>Chrysomeloidea</taxon>
        <taxon>Cerambycidae</taxon>
        <taxon>Cerambycinae</taxon>
        <taxon>Callichromatini</taxon>
        <taxon>Aromia</taxon>
    </lineage>
</organism>
<feature type="region of interest" description="Disordered" evidence="1">
    <location>
        <begin position="19"/>
        <end position="169"/>
    </location>
</feature>
<comment type="caution">
    <text evidence="2">The sequence shown here is derived from an EMBL/GenBank/DDBJ whole genome shotgun (WGS) entry which is preliminary data.</text>
</comment>
<feature type="compositionally biased region" description="Pro residues" evidence="1">
    <location>
        <begin position="82"/>
        <end position="104"/>
    </location>
</feature>
<name>A0AAV8XYQ3_9CUCU</name>
<sequence>MVALSGQNVDDFMKEMEAVQKKLESGREEESARAKLTRARGAAGAARHFGRGAFTAAAGARRRRRHRAAATDVPGDGHQAAPGPPPGRPLMPPGPPPGLPPPRLPLRMPQVSGHAPDDPAAGASPRLGCAGPAHPAERTVSGAAADKSFGVQAGGHHNGQAAAQELERGRDEVCAVGAPRQEEDKKSRPNASALVRELKQKEYNMQQNMTGHTKDDAYKQFMAEMEQLLWDGAAAASGVFGFIYHRMLGVLKSRVVLYEVYILY</sequence>
<accession>A0AAV8XYQ3</accession>
<dbReference type="EMBL" id="JAPWTK010000284">
    <property type="protein sequence ID" value="KAJ8943607.1"/>
    <property type="molecule type" value="Genomic_DNA"/>
</dbReference>
<evidence type="ECO:0000313" key="2">
    <source>
        <dbReference type="EMBL" id="KAJ8943607.1"/>
    </source>
</evidence>
<keyword evidence="3" id="KW-1185">Reference proteome</keyword>
<gene>
    <name evidence="2" type="ORF">NQ318_006609</name>
</gene>
<dbReference type="Proteomes" id="UP001162162">
    <property type="component" value="Unassembled WGS sequence"/>
</dbReference>
<evidence type="ECO:0000313" key="3">
    <source>
        <dbReference type="Proteomes" id="UP001162162"/>
    </source>
</evidence>
<proteinExistence type="predicted"/>
<protein>
    <submittedName>
        <fullName evidence="2">Uncharacterized protein</fullName>
    </submittedName>
</protein>